<gene>
    <name evidence="2" type="ORF">LSCM4_05252</name>
</gene>
<keyword evidence="1" id="KW-0812">Transmembrane</keyword>
<organism evidence="2 3">
    <name type="scientific">Leishmania orientalis</name>
    <dbReference type="NCBI Taxonomy" id="2249476"/>
    <lineage>
        <taxon>Eukaryota</taxon>
        <taxon>Discoba</taxon>
        <taxon>Euglenozoa</taxon>
        <taxon>Kinetoplastea</taxon>
        <taxon>Metakinetoplastina</taxon>
        <taxon>Trypanosomatida</taxon>
        <taxon>Trypanosomatidae</taxon>
        <taxon>Leishmaniinae</taxon>
        <taxon>Leishmania</taxon>
    </lineage>
</organism>
<keyword evidence="1" id="KW-0472">Membrane</keyword>
<evidence type="ECO:0000313" key="3">
    <source>
        <dbReference type="Proteomes" id="UP000674143"/>
    </source>
</evidence>
<dbReference type="Proteomes" id="UP000674143">
    <property type="component" value="Unassembled WGS sequence"/>
</dbReference>
<dbReference type="RefSeq" id="XP_067062504.1">
    <property type="nucleotide sequence ID" value="XM_067207201.1"/>
</dbReference>
<dbReference type="KEGG" id="loi:92361135"/>
<protein>
    <submittedName>
        <fullName evidence="2">Uncharacterized protein</fullName>
    </submittedName>
</protein>
<dbReference type="PROSITE" id="PS51257">
    <property type="entry name" value="PROKAR_LIPOPROTEIN"/>
    <property type="match status" value="1"/>
</dbReference>
<dbReference type="GeneID" id="92361135"/>
<accession>A0A836KJ85</accession>
<keyword evidence="1" id="KW-1133">Transmembrane helix</keyword>
<name>A0A836KJ85_9TRYP</name>
<feature type="transmembrane region" description="Helical" evidence="1">
    <location>
        <begin position="20"/>
        <end position="39"/>
    </location>
</feature>
<proteinExistence type="predicted"/>
<dbReference type="EMBL" id="JAFHLR010000026">
    <property type="protein sequence ID" value="KAG5476271.1"/>
    <property type="molecule type" value="Genomic_DNA"/>
</dbReference>
<comment type="caution">
    <text evidence="2">The sequence shown here is derived from an EMBL/GenBank/DDBJ whole genome shotgun (WGS) entry which is preliminary data.</text>
</comment>
<dbReference type="AlphaFoldDB" id="A0A836KJ85"/>
<evidence type="ECO:0000256" key="1">
    <source>
        <dbReference type="SAM" id="Phobius"/>
    </source>
</evidence>
<reference evidence="3" key="1">
    <citation type="journal article" date="2021" name="Microbiol. Resour. Announc.">
        <title>LGAAP: Leishmaniinae Genome Assembly and Annotation Pipeline.</title>
        <authorList>
            <person name="Almutairi H."/>
            <person name="Urbaniak M.D."/>
            <person name="Bates M.D."/>
            <person name="Jariyapan N."/>
            <person name="Kwakye-Nuako G."/>
            <person name="Thomaz-Soccol V."/>
            <person name="Al-Salem W.S."/>
            <person name="Dillon R.J."/>
            <person name="Bates P.A."/>
            <person name="Gatherer D."/>
        </authorList>
    </citation>
    <scope>NUCLEOTIDE SEQUENCE [LARGE SCALE GENOMIC DNA]</scope>
</reference>
<reference evidence="3" key="2">
    <citation type="journal article" date="2021" name="Sci. Data">
        <title>Chromosome-scale genome sequencing, assembly and annotation of six genomes from subfamily Leishmaniinae.</title>
        <authorList>
            <person name="Almutairi H."/>
            <person name="Urbaniak M.D."/>
            <person name="Bates M.D."/>
            <person name="Jariyapan N."/>
            <person name="Kwakye-Nuako G."/>
            <person name="Thomaz Soccol V."/>
            <person name="Al-Salem W.S."/>
            <person name="Dillon R.J."/>
            <person name="Bates P.A."/>
            <person name="Gatherer D."/>
        </authorList>
    </citation>
    <scope>NUCLEOTIDE SEQUENCE [LARGE SCALE GENOMIC DNA]</scope>
</reference>
<evidence type="ECO:0000313" key="2">
    <source>
        <dbReference type="EMBL" id="KAG5476271.1"/>
    </source>
</evidence>
<sequence>MSKVSVQRSGQVEMPSESLASAAGAAACIAAATVVCLNVSRLQSQPSQGTSRAVGRGL</sequence>
<keyword evidence="3" id="KW-1185">Reference proteome</keyword>